<dbReference type="SUPFAM" id="SSF52096">
    <property type="entry name" value="ClpP/crotonase"/>
    <property type="match status" value="1"/>
</dbReference>
<accession>A0ABW3D3L5</accession>
<evidence type="ECO:0000313" key="2">
    <source>
        <dbReference type="EMBL" id="MFD0863581.1"/>
    </source>
</evidence>
<dbReference type="Gene3D" id="2.60.120.260">
    <property type="entry name" value="Galactose-binding domain-like"/>
    <property type="match status" value="1"/>
</dbReference>
<dbReference type="PANTHER" id="PTHR32060:SF30">
    <property type="entry name" value="CARBOXY-TERMINAL PROCESSING PROTEASE CTPA"/>
    <property type="match status" value="1"/>
</dbReference>
<evidence type="ECO:0000259" key="1">
    <source>
        <dbReference type="Pfam" id="PF03572"/>
    </source>
</evidence>
<feature type="domain" description="Tail specific protease" evidence="1">
    <location>
        <begin position="643"/>
        <end position="729"/>
    </location>
</feature>
<protein>
    <submittedName>
        <fullName evidence="2">S41 family peptidase</fullName>
    </submittedName>
</protein>
<name>A0ABW3D3L5_9FLAO</name>
<gene>
    <name evidence="2" type="ORF">ACFQ1M_15295</name>
</gene>
<organism evidence="2 3">
    <name type="scientific">Sungkyunkwania multivorans</name>
    <dbReference type="NCBI Taxonomy" id="1173618"/>
    <lineage>
        <taxon>Bacteria</taxon>
        <taxon>Pseudomonadati</taxon>
        <taxon>Bacteroidota</taxon>
        <taxon>Flavobacteriia</taxon>
        <taxon>Flavobacteriales</taxon>
        <taxon>Flavobacteriaceae</taxon>
        <taxon>Sungkyunkwania</taxon>
    </lineage>
</organism>
<evidence type="ECO:0000313" key="3">
    <source>
        <dbReference type="Proteomes" id="UP001596978"/>
    </source>
</evidence>
<dbReference type="RefSeq" id="WP_386409748.1">
    <property type="nucleotide sequence ID" value="NZ_JBHTJH010000017.1"/>
</dbReference>
<dbReference type="Gene3D" id="3.30.750.44">
    <property type="match status" value="1"/>
</dbReference>
<dbReference type="Gene3D" id="3.90.226.10">
    <property type="entry name" value="2-enoyl-CoA Hydratase, Chain A, domain 1"/>
    <property type="match status" value="1"/>
</dbReference>
<dbReference type="PANTHER" id="PTHR32060">
    <property type="entry name" value="TAIL-SPECIFIC PROTEASE"/>
    <property type="match status" value="1"/>
</dbReference>
<reference evidence="3" key="1">
    <citation type="journal article" date="2019" name="Int. J. Syst. Evol. Microbiol.">
        <title>The Global Catalogue of Microorganisms (GCM) 10K type strain sequencing project: providing services to taxonomists for standard genome sequencing and annotation.</title>
        <authorList>
            <consortium name="The Broad Institute Genomics Platform"/>
            <consortium name="The Broad Institute Genome Sequencing Center for Infectious Disease"/>
            <person name="Wu L."/>
            <person name="Ma J."/>
        </authorList>
    </citation>
    <scope>NUCLEOTIDE SEQUENCE [LARGE SCALE GENOMIC DNA]</scope>
    <source>
        <strain evidence="3">CCUG 62952</strain>
    </source>
</reference>
<dbReference type="EMBL" id="JBHTJH010000017">
    <property type="protein sequence ID" value="MFD0863581.1"/>
    <property type="molecule type" value="Genomic_DNA"/>
</dbReference>
<dbReference type="Proteomes" id="UP001596978">
    <property type="component" value="Unassembled WGS sequence"/>
</dbReference>
<dbReference type="Pfam" id="PF03572">
    <property type="entry name" value="Peptidase_S41"/>
    <property type="match status" value="1"/>
</dbReference>
<sequence length="753" mass="85908">MKKFAAITSLLFLVCCLDREENNLFNHKIDSLTAFAKVYGYVKYFHPSDEASNLDWDKFSIYGAEKIIKLDSNKEYATVLKELFDPIAPSIVILNSKNSTKFNLKSITPENIKGYETTYWQHKGLGCFNDPKYRNIYKSVRVNGIKKTAISDPFGKIIASIDAAKYRGSKVKFVAWVKLGEESTGTGHLRLRVIDEDNTTGFFNNMRRDPILENEWKQYEIIGTIDPLAKTLIFGASLKGKGKLYIDNVQISYEHDNKWFDIPIKNSGFEIDSLANNNNQNRWIHEGAGYTFEITEDEQQEGKRSVVIKSVEETKIEKEKQIFDKQPNFGTIIEKQISENLLCQIPLVLYTNADGTFPTLEQDDTPILIENTLRNINTDPSSLPVRLGNIINTYNVFKHFYPYMDVVDVDWDKELEKALGRCFTDKTEEDHLITLQKFTAPLKDGHLVVSKKNTKRFAPPISWEWIEDKLVITQVHDEQVPIVVGDVVTHINGETAEDHFSEIKSRISAGTEGWLNYRAQTLSLLGEKDSKFIINVDGKEIELLRSEQKVPDEWEVDHKAINNNVYYLNLDRADMPTINKLMPKLEQATSIICDLRGYPNRNHDFISHLLKSNDTTTSWMRVPKIIFPNQQNVRFDNFSWSVKAKKPYLGDKQIIFIIDGQAISYAESYMGYIDGYNLAMIVGQPTAGANGNVNGFDLPGGYYIRFTGMKVLKHDGSQLHGVGILPDIYINKTIEGVKSGKDEFLEKAIELTK</sequence>
<dbReference type="InterPro" id="IPR005151">
    <property type="entry name" value="Tail-specific_protease"/>
</dbReference>
<comment type="caution">
    <text evidence="2">The sequence shown here is derived from an EMBL/GenBank/DDBJ whole genome shotgun (WGS) entry which is preliminary data.</text>
</comment>
<proteinExistence type="predicted"/>
<keyword evidence="3" id="KW-1185">Reference proteome</keyword>
<dbReference type="InterPro" id="IPR029045">
    <property type="entry name" value="ClpP/crotonase-like_dom_sf"/>
</dbReference>